<dbReference type="EMBL" id="AP023359">
    <property type="protein sequence ID" value="BCJ63043.1"/>
    <property type="molecule type" value="Genomic_DNA"/>
</dbReference>
<dbReference type="Pfam" id="PF02517">
    <property type="entry name" value="Rce1-like"/>
    <property type="match status" value="1"/>
</dbReference>
<accession>A0A810MTN4</accession>
<feature type="transmembrane region" description="Helical" evidence="1">
    <location>
        <begin position="150"/>
        <end position="175"/>
    </location>
</feature>
<feature type="domain" description="CAAX prenyl protease 2/Lysostaphin resistance protein A-like" evidence="2">
    <location>
        <begin position="156"/>
        <end position="248"/>
    </location>
</feature>
<dbReference type="Proteomes" id="UP000680866">
    <property type="component" value="Chromosome"/>
</dbReference>
<dbReference type="AlphaFoldDB" id="A0A810MTN4"/>
<dbReference type="KEGG" id="pry:Prubr_00640"/>
<keyword evidence="1" id="KW-0472">Membrane</keyword>
<feature type="transmembrane region" description="Helical" evidence="1">
    <location>
        <begin position="68"/>
        <end position="86"/>
    </location>
</feature>
<keyword evidence="3" id="KW-0645">Protease</keyword>
<dbReference type="GO" id="GO:0004175">
    <property type="term" value="F:endopeptidase activity"/>
    <property type="evidence" value="ECO:0007669"/>
    <property type="project" value="UniProtKB-ARBA"/>
</dbReference>
<feature type="transmembrane region" description="Helical" evidence="1">
    <location>
        <begin position="211"/>
        <end position="230"/>
    </location>
</feature>
<sequence>MARTAATPPSHQRFGRRIERPDGRDFPFYDGLPTLIPGRRWAVVVAAVVVGFAALVLTGPLFPGPILSFVPAILFVAIPLGAYVWAAGGHRKAIFHRVTGRDVGVMFGFAALNVVVTFVVGGIVAIFSGVSANPLSNELEHASAFELAMFYPRSGIQLFGEELLTILPFLALLYLFVQRGGMSRRRAVLLSWVITAVFFGLLHLPTYDWNLAQSILVIGTARIILTLAYIRTKNIWVSTGAHVINDWFLFTLPLVLGAATS</sequence>
<keyword evidence="3" id="KW-0378">Hydrolase</keyword>
<dbReference type="InterPro" id="IPR003675">
    <property type="entry name" value="Rce1/LyrA-like_dom"/>
</dbReference>
<dbReference type="GO" id="GO:0006508">
    <property type="term" value="P:proteolysis"/>
    <property type="evidence" value="ECO:0007669"/>
    <property type="project" value="UniProtKB-KW"/>
</dbReference>
<keyword evidence="4" id="KW-1185">Reference proteome</keyword>
<keyword evidence="1" id="KW-1133">Transmembrane helix</keyword>
<dbReference type="RefSeq" id="WP_212820457.1">
    <property type="nucleotide sequence ID" value="NZ_AP023359.1"/>
</dbReference>
<gene>
    <name evidence="3" type="ORF">Prubr_00640</name>
</gene>
<keyword evidence="1" id="KW-0812">Transmembrane</keyword>
<proteinExistence type="predicted"/>
<evidence type="ECO:0000256" key="1">
    <source>
        <dbReference type="SAM" id="Phobius"/>
    </source>
</evidence>
<feature type="transmembrane region" description="Helical" evidence="1">
    <location>
        <begin position="41"/>
        <end position="62"/>
    </location>
</feature>
<name>A0A810MTN4_9ACTN</name>
<organism evidence="3 4">
    <name type="scientific">Polymorphospora rubra</name>
    <dbReference type="NCBI Taxonomy" id="338584"/>
    <lineage>
        <taxon>Bacteria</taxon>
        <taxon>Bacillati</taxon>
        <taxon>Actinomycetota</taxon>
        <taxon>Actinomycetes</taxon>
        <taxon>Micromonosporales</taxon>
        <taxon>Micromonosporaceae</taxon>
        <taxon>Polymorphospora</taxon>
    </lineage>
</organism>
<feature type="transmembrane region" description="Helical" evidence="1">
    <location>
        <begin position="187"/>
        <end position="205"/>
    </location>
</feature>
<evidence type="ECO:0000259" key="2">
    <source>
        <dbReference type="Pfam" id="PF02517"/>
    </source>
</evidence>
<protein>
    <submittedName>
        <fullName evidence="3">CAAX amino protease</fullName>
    </submittedName>
</protein>
<reference evidence="3" key="1">
    <citation type="submission" date="2020-08" db="EMBL/GenBank/DDBJ databases">
        <title>Whole genome shotgun sequence of Polymorphospora rubra NBRC 101157.</title>
        <authorList>
            <person name="Komaki H."/>
            <person name="Tamura T."/>
        </authorList>
    </citation>
    <scope>NUCLEOTIDE SEQUENCE</scope>
    <source>
        <strain evidence="3">NBRC 101157</strain>
    </source>
</reference>
<dbReference type="GO" id="GO:0080120">
    <property type="term" value="P:CAAX-box protein maturation"/>
    <property type="evidence" value="ECO:0007669"/>
    <property type="project" value="UniProtKB-ARBA"/>
</dbReference>
<evidence type="ECO:0000313" key="4">
    <source>
        <dbReference type="Proteomes" id="UP000680866"/>
    </source>
</evidence>
<evidence type="ECO:0000313" key="3">
    <source>
        <dbReference type="EMBL" id="BCJ63043.1"/>
    </source>
</evidence>
<feature type="transmembrane region" description="Helical" evidence="1">
    <location>
        <begin position="107"/>
        <end position="130"/>
    </location>
</feature>